<evidence type="ECO:0000313" key="7">
    <source>
        <dbReference type="EMBL" id="MBB4614188.1"/>
    </source>
</evidence>
<comment type="caution">
    <text evidence="7">The sequence shown here is derived from an EMBL/GenBank/DDBJ whole genome shotgun (WGS) entry which is preliminary data.</text>
</comment>
<evidence type="ECO:0000256" key="1">
    <source>
        <dbReference type="ARBA" id="ARBA00006787"/>
    </source>
</evidence>
<dbReference type="EMBL" id="JACHOA010000004">
    <property type="protein sequence ID" value="MBB4614188.1"/>
    <property type="molecule type" value="Genomic_DNA"/>
</dbReference>
<evidence type="ECO:0000256" key="3">
    <source>
        <dbReference type="ARBA" id="ARBA00023002"/>
    </source>
</evidence>
<comment type="cofactor">
    <cofactor evidence="5 6">
        <name>Fe(2+)</name>
        <dbReference type="ChEBI" id="CHEBI:29033"/>
    </cofactor>
    <text evidence="5 6">Binds 1 Fe(2+) ion per subunit.</text>
</comment>
<dbReference type="AlphaFoldDB" id="A0A7W7ABX1"/>
<evidence type="ECO:0000313" key="8">
    <source>
        <dbReference type="Proteomes" id="UP000538566"/>
    </source>
</evidence>
<evidence type="ECO:0000256" key="4">
    <source>
        <dbReference type="ARBA" id="ARBA00023004"/>
    </source>
</evidence>
<feature type="binding site" evidence="5">
    <location>
        <position position="171"/>
    </location>
    <ligand>
        <name>Fe cation</name>
        <dbReference type="ChEBI" id="CHEBI:24875"/>
        <note>catalytic</note>
    </ligand>
</feature>
<evidence type="ECO:0000256" key="2">
    <source>
        <dbReference type="ARBA" id="ARBA00022723"/>
    </source>
</evidence>
<organism evidence="7 8">
    <name type="scientific">Novosphingobium taihuense</name>
    <dbReference type="NCBI Taxonomy" id="260085"/>
    <lineage>
        <taxon>Bacteria</taxon>
        <taxon>Pseudomonadati</taxon>
        <taxon>Pseudomonadota</taxon>
        <taxon>Alphaproteobacteria</taxon>
        <taxon>Sphingomonadales</taxon>
        <taxon>Sphingomonadaceae</taxon>
        <taxon>Novosphingobium</taxon>
    </lineage>
</organism>
<dbReference type="OrthoDB" id="6636843at2"/>
<accession>A0A7W7ABX1</accession>
<dbReference type="Proteomes" id="UP000538566">
    <property type="component" value="Unassembled WGS sequence"/>
</dbReference>
<keyword evidence="4 5" id="KW-0408">Iron</keyword>
<protein>
    <recommendedName>
        <fullName evidence="6">Dioxygenase</fullName>
        <ecNumber evidence="6">1.13.11.-</ecNumber>
    </recommendedName>
</protein>
<keyword evidence="8" id="KW-1185">Reference proteome</keyword>
<proteinExistence type="inferred from homology"/>
<dbReference type="PANTHER" id="PTHR10543:SF89">
    <property type="entry name" value="CAROTENOID 9,10(9',10')-CLEAVAGE DIOXYGENASE 1"/>
    <property type="match status" value="1"/>
</dbReference>
<dbReference type="GO" id="GO:0010436">
    <property type="term" value="F:carotenoid dioxygenase activity"/>
    <property type="evidence" value="ECO:0007669"/>
    <property type="project" value="TreeGrafter"/>
</dbReference>
<feature type="binding site" evidence="5">
    <location>
        <position position="478"/>
    </location>
    <ligand>
        <name>Fe cation</name>
        <dbReference type="ChEBI" id="CHEBI:24875"/>
        <note>catalytic</note>
    </ligand>
</feature>
<gene>
    <name evidence="7" type="ORF">GGR37_002474</name>
</gene>
<evidence type="ECO:0000256" key="6">
    <source>
        <dbReference type="RuleBase" id="RU364048"/>
    </source>
</evidence>
<keyword evidence="3 6" id="KW-0560">Oxidoreductase</keyword>
<dbReference type="InterPro" id="IPR004294">
    <property type="entry name" value="Carotenoid_Oase"/>
</dbReference>
<feature type="binding site" evidence="5">
    <location>
        <position position="286"/>
    </location>
    <ligand>
        <name>Fe cation</name>
        <dbReference type="ChEBI" id="CHEBI:24875"/>
        <note>catalytic</note>
    </ligand>
</feature>
<feature type="binding site" evidence="5">
    <location>
        <position position="222"/>
    </location>
    <ligand>
        <name>Fe cation</name>
        <dbReference type="ChEBI" id="CHEBI:24875"/>
        <note>catalytic</note>
    </ligand>
</feature>
<evidence type="ECO:0000256" key="5">
    <source>
        <dbReference type="PIRSR" id="PIRSR604294-1"/>
    </source>
</evidence>
<dbReference type="GO" id="GO:0016121">
    <property type="term" value="P:carotene catabolic process"/>
    <property type="evidence" value="ECO:0007669"/>
    <property type="project" value="TreeGrafter"/>
</dbReference>
<comment type="similarity">
    <text evidence="1 6">Belongs to the carotenoid oxygenase family.</text>
</comment>
<reference evidence="7 8" key="1">
    <citation type="submission" date="2020-08" db="EMBL/GenBank/DDBJ databases">
        <title>Genomic Encyclopedia of Type Strains, Phase IV (KMG-IV): sequencing the most valuable type-strain genomes for metagenomic binning, comparative biology and taxonomic classification.</title>
        <authorList>
            <person name="Goeker M."/>
        </authorList>
    </citation>
    <scope>NUCLEOTIDE SEQUENCE [LARGE SCALE GENOMIC DNA]</scope>
    <source>
        <strain evidence="7 8">DSM 17507</strain>
    </source>
</reference>
<keyword evidence="2 5" id="KW-0479">Metal-binding</keyword>
<dbReference type="PANTHER" id="PTHR10543">
    <property type="entry name" value="BETA-CAROTENE DIOXYGENASE"/>
    <property type="match status" value="1"/>
</dbReference>
<sequence length="489" mass="53955">MSSLQFPATANFTGIFAPSGVEADVARLEVLSGAVPVDLDGAFFRVAPDPQFPPLAGDDIWFNGDGMVSRFGFRDGTVSLRQRWVRTEKFVAERKAGRALFGAYRNPLTDDSSVDGMVRSTANTNVIVHAGKLLALKEDSPPVWMDPATLTTIDPVYRFGGRMTSETFTAHPKIDARTGEMLAFGYAARGLCTRDMAYYVIGADGEIDHEAWFELPYYCMMHDFAFTDDYVVFHVVPIVGSWDRLRANLPHFGFDRQREVYLGVMPRRGQAQDLRWFRAPTCFASHVMNAHNVGSIVNFDVPTAAGNMFPFFPDTEGAPFDPVAAAARMMRWTVDMSANDDGIRMAPLADLVGEFPRIDDRFAGRANRHGWQLVQDGSRPVDLPGMRSATGLMMNTLARIDCISGETDTWWVGPTSSLQEPAFIPRPGSTDEGDGYLVVIENRLAENASRLLLFDALDLAPGPIATIAIPFRIRPGLHGNWAQTTNRAA</sequence>
<dbReference type="Pfam" id="PF03055">
    <property type="entry name" value="RPE65"/>
    <property type="match status" value="1"/>
</dbReference>
<dbReference type="RefSeq" id="WP_144903933.1">
    <property type="nucleotide sequence ID" value="NZ_JACHOA010000004.1"/>
</dbReference>
<dbReference type="GO" id="GO:0046872">
    <property type="term" value="F:metal ion binding"/>
    <property type="evidence" value="ECO:0007669"/>
    <property type="project" value="UniProtKB-KW"/>
</dbReference>
<keyword evidence="6 7" id="KW-0223">Dioxygenase</keyword>
<dbReference type="EC" id="1.13.11.-" evidence="6"/>
<name>A0A7W7ABX1_9SPHN</name>